<feature type="region of interest" description="Disordered" evidence="1">
    <location>
        <begin position="1039"/>
        <end position="1074"/>
    </location>
</feature>
<feature type="region of interest" description="Disordered" evidence="1">
    <location>
        <begin position="328"/>
        <end position="356"/>
    </location>
</feature>
<feature type="region of interest" description="Disordered" evidence="1">
    <location>
        <begin position="107"/>
        <end position="146"/>
    </location>
</feature>
<feature type="compositionally biased region" description="Acidic residues" evidence="1">
    <location>
        <begin position="943"/>
        <end position="953"/>
    </location>
</feature>
<protein>
    <submittedName>
        <fullName evidence="2">Uncharacterized protein</fullName>
    </submittedName>
</protein>
<feature type="compositionally biased region" description="Gly residues" evidence="1">
    <location>
        <begin position="328"/>
        <end position="337"/>
    </location>
</feature>
<organism evidence="2 3">
    <name type="scientific">Cymbomonas tetramitiformis</name>
    <dbReference type="NCBI Taxonomy" id="36881"/>
    <lineage>
        <taxon>Eukaryota</taxon>
        <taxon>Viridiplantae</taxon>
        <taxon>Chlorophyta</taxon>
        <taxon>Pyramimonadophyceae</taxon>
        <taxon>Pyramimonadales</taxon>
        <taxon>Pyramimonadaceae</taxon>
        <taxon>Cymbomonas</taxon>
    </lineage>
</organism>
<feature type="compositionally biased region" description="Low complexity" evidence="1">
    <location>
        <begin position="338"/>
        <end position="347"/>
    </location>
</feature>
<gene>
    <name evidence="2" type="ORF">CYMTET_7489</name>
</gene>
<name>A0AAE0GVE8_9CHLO</name>
<evidence type="ECO:0000313" key="2">
    <source>
        <dbReference type="EMBL" id="KAK3284878.1"/>
    </source>
</evidence>
<feature type="region of interest" description="Disordered" evidence="1">
    <location>
        <begin position="204"/>
        <end position="245"/>
    </location>
</feature>
<evidence type="ECO:0000313" key="3">
    <source>
        <dbReference type="Proteomes" id="UP001190700"/>
    </source>
</evidence>
<sequence length="1332" mass="139455">MEGAAGQAADLAVTDSVNNERRVDGERSWYGGRLGGGASVEGATVIEYLDGNPEREEVFLEDRPRDPGDHDGFLSRRGGGRRVGVKTAGGWSREAEKGLLMGWRQLPRGDAGAGAGGETEGVSGEDGAGVDGLADGMAVSSGEGVEGPHLSLRLELSGRSAGVSVDLGSGAVAVGQSGGEEAVGVAGEGVHGVRLGTRTVGAERGADVAGEGGAVEPLRPLGGASGGTSGSAQLEGSGGRKGAGQRVGNVVCSVPGCSVGALGSRRALTEHFRRSHPDASGLLLSAARLTRCPEQSCGHILSETGLRQHQGRGGGCLASYAQRCAPAQGGGGSGGRGNPRAAGRAQGQHGGESLVGDPDGLGEAGWTWLRGLSVDECAVSDFPSLMVPKKLWGLFTECVMVALRRMQVDTEDVEAYKLFFLLPRLILQPVHQGVKQGVAQVIKERCARFLRGEWEGLHAEVPGDRRAVAEADEERVLRDAVRLVKAGQLGKAAKRLELAKLAPATEETLLKLERLHPAGTGRRQDVGEDRRRELRGQALELDEKTFDDVVRNLPRASGPGSSQWRWEHMWAVHVSGGRDALLEVCNQLAADARNASDVKADARNAAWLGGFAQVWEDMRELCPTVTAGTEDLGAESDLPYVNSLRAAMQKVSEAMEVIGEARGANEHLPPQVPKADDVKKLSDYSRSQKRAQRVYAAVLHSADWLWLAGHVGASRLPWLFSVTFNSIGSAFLRGVPCCPALELSSAEYRVALRHILHAEQPLLGQVEECPDCGGERDPTGTHLLACRGGVGAGGGNWYSFIHHKLQRVLFEVAKSAYPLASALHDDFAGYLTYSRNHCPDVTVLDAEGPGQHVLFDVATARPMSDAHLGAAMMAPGAAAKKVEESKVATYGDVRPHHFIPFGVEVYGGLGPAAYGFLRKTQRRFRERRYMEANAEGGEQVDGNGDEDEDEDEEAARGGAVGWKEKWVRLLSFALARGVAGLIIRRAVGRCPAGSGWRWAGGGRVGGGMGPDLDRGEADRREGAERLALMDRAWEDAFEETDDATQDGSGGGMQESEGMQREQSGQAPGEAGEAGAMASRLLESMEDVWREVEHLGTVGGQGGGAAEARSGGARAGIGGLSQAASSVEDILNEWDDLLSPGPGSGVWTQEQSGASPEQAMALAEGGVATLMGASRRVAGLLGGVDGMGGTDEDDGGDVGRSAGGDDTRRAPQSPGAHPGSDDHLQQVARQHTASHQLPCPSGEVAGRAGTNITAQVWSALLKFAATSQGNQRKGSSHGELAVGGSGVMWGVGLVVEGWLDWRGSGGRDGPASGTRRQCAGGADAEGLGWLSEA</sequence>
<feature type="compositionally biased region" description="Basic and acidic residues" evidence="1">
    <location>
        <begin position="61"/>
        <end position="74"/>
    </location>
</feature>
<proteinExistence type="predicted"/>
<feature type="region of interest" description="Disordered" evidence="1">
    <location>
        <begin position="61"/>
        <end position="88"/>
    </location>
</feature>
<accession>A0AAE0GVE8</accession>
<feature type="compositionally biased region" description="Gly residues" evidence="1">
    <location>
        <begin position="111"/>
        <end position="130"/>
    </location>
</feature>
<feature type="region of interest" description="Disordered" evidence="1">
    <location>
        <begin position="1183"/>
        <end position="1243"/>
    </location>
</feature>
<reference evidence="2 3" key="1">
    <citation type="journal article" date="2015" name="Genome Biol. Evol.">
        <title>Comparative Genomics of a Bacterivorous Green Alga Reveals Evolutionary Causalities and Consequences of Phago-Mixotrophic Mode of Nutrition.</title>
        <authorList>
            <person name="Burns J.A."/>
            <person name="Paasch A."/>
            <person name="Narechania A."/>
            <person name="Kim E."/>
        </authorList>
    </citation>
    <scope>NUCLEOTIDE SEQUENCE [LARGE SCALE GENOMIC DNA]</scope>
    <source>
        <strain evidence="2 3">PLY_AMNH</strain>
    </source>
</reference>
<feature type="region of interest" description="Disordered" evidence="1">
    <location>
        <begin position="1"/>
        <end position="21"/>
    </location>
</feature>
<dbReference type="Proteomes" id="UP001190700">
    <property type="component" value="Unassembled WGS sequence"/>
</dbReference>
<feature type="compositionally biased region" description="Low complexity" evidence="1">
    <location>
        <begin position="1053"/>
        <end position="1074"/>
    </location>
</feature>
<feature type="region of interest" description="Disordered" evidence="1">
    <location>
        <begin position="931"/>
        <end position="957"/>
    </location>
</feature>
<comment type="caution">
    <text evidence="2">The sequence shown here is derived from an EMBL/GenBank/DDBJ whole genome shotgun (WGS) entry which is preliminary data.</text>
</comment>
<dbReference type="EMBL" id="LGRX02002103">
    <property type="protein sequence ID" value="KAK3284878.1"/>
    <property type="molecule type" value="Genomic_DNA"/>
</dbReference>
<feature type="region of interest" description="Disordered" evidence="1">
    <location>
        <begin position="1303"/>
        <end position="1332"/>
    </location>
</feature>
<evidence type="ECO:0000256" key="1">
    <source>
        <dbReference type="SAM" id="MobiDB-lite"/>
    </source>
</evidence>
<keyword evidence="3" id="KW-1185">Reference proteome</keyword>